<proteinExistence type="inferred from homology"/>
<dbReference type="EC" id="1.2.1.79" evidence="8"/>
<evidence type="ECO:0000313" key="8">
    <source>
        <dbReference type="EMBL" id="AJD40017.1"/>
    </source>
</evidence>
<dbReference type="KEGG" id="rga:RGR602_CH00654"/>
<dbReference type="FunFam" id="3.40.605.10:FF:000007">
    <property type="entry name" value="NAD/NADP-dependent betaine aldehyde dehydrogenase"/>
    <property type="match status" value="1"/>
</dbReference>
<reference evidence="8 9" key="1">
    <citation type="submission" date="2013-11" db="EMBL/GenBank/DDBJ databases">
        <title>Complete genome sequence of Rhizobium gallicum bv. gallicum R602.</title>
        <authorList>
            <person name="Bustos P."/>
            <person name="Santamaria R.I."/>
            <person name="Lozano L."/>
            <person name="Acosta J.L."/>
            <person name="Ormeno-Orrillo E."/>
            <person name="Rogel M.A."/>
            <person name="Romero D."/>
            <person name="Cevallos M.A."/>
            <person name="Martinez-Romero E."/>
            <person name="Gonzalez V."/>
        </authorList>
    </citation>
    <scope>NUCLEOTIDE SEQUENCE [LARGE SCALE GENOMIC DNA]</scope>
    <source>
        <strain evidence="8 9">R602</strain>
    </source>
</reference>
<dbReference type="Gene3D" id="3.40.309.10">
    <property type="entry name" value="Aldehyde Dehydrogenase, Chain A, domain 2"/>
    <property type="match status" value="1"/>
</dbReference>
<dbReference type="GO" id="GO:0004777">
    <property type="term" value="F:succinate-semialdehyde dehydrogenase (NAD+) activity"/>
    <property type="evidence" value="ECO:0007669"/>
    <property type="project" value="TreeGrafter"/>
</dbReference>
<dbReference type="CDD" id="cd07103">
    <property type="entry name" value="ALDH_F5_SSADH_GabD"/>
    <property type="match status" value="1"/>
</dbReference>
<dbReference type="FunFam" id="3.40.605.10:FF:000026">
    <property type="entry name" value="Aldehyde dehydrogenase, putative"/>
    <property type="match status" value="1"/>
</dbReference>
<dbReference type="EMBL" id="CP006877">
    <property type="protein sequence ID" value="AJD40017.1"/>
    <property type="molecule type" value="Genomic_DNA"/>
</dbReference>
<dbReference type="AlphaFoldDB" id="A0A0B4X0G5"/>
<evidence type="ECO:0000259" key="7">
    <source>
        <dbReference type="Pfam" id="PF00171"/>
    </source>
</evidence>
<feature type="domain" description="Aldehyde dehydrogenase" evidence="7">
    <location>
        <begin position="33"/>
        <end position="493"/>
    </location>
</feature>
<keyword evidence="2" id="KW-0630">Potassium</keyword>
<dbReference type="InterPro" id="IPR016161">
    <property type="entry name" value="Ald_DH/histidinol_DH"/>
</dbReference>
<dbReference type="GO" id="GO:0009450">
    <property type="term" value="P:gamma-aminobutyric acid catabolic process"/>
    <property type="evidence" value="ECO:0007669"/>
    <property type="project" value="TreeGrafter"/>
</dbReference>
<dbReference type="InterPro" id="IPR015590">
    <property type="entry name" value="Aldehyde_DH_dom"/>
</dbReference>
<dbReference type="PROSITE" id="PS00687">
    <property type="entry name" value="ALDEHYDE_DEHYDR_GLU"/>
    <property type="match status" value="1"/>
</dbReference>
<dbReference type="Gene3D" id="3.40.605.10">
    <property type="entry name" value="Aldehyde Dehydrogenase, Chain A, domain 1"/>
    <property type="match status" value="1"/>
</dbReference>
<keyword evidence="3 6" id="KW-0560">Oxidoreductase</keyword>
<evidence type="ECO:0000256" key="5">
    <source>
        <dbReference type="PROSITE-ProRule" id="PRU10007"/>
    </source>
</evidence>
<keyword evidence="9" id="KW-1185">Reference proteome</keyword>
<comment type="similarity">
    <text evidence="1 6">Belongs to the aldehyde dehydrogenase family.</text>
</comment>
<gene>
    <name evidence="8" type="primary">gabD-2</name>
    <name evidence="8" type="ORF">RGR602_CH00654</name>
</gene>
<dbReference type="FunFam" id="3.40.309.10:FF:000004">
    <property type="entry name" value="Succinate-semialdehyde dehydrogenase I"/>
    <property type="match status" value="1"/>
</dbReference>
<evidence type="ECO:0000256" key="2">
    <source>
        <dbReference type="ARBA" id="ARBA00022958"/>
    </source>
</evidence>
<dbReference type="HOGENOM" id="CLU_005391_5_1_5"/>
<dbReference type="InterPro" id="IPR016162">
    <property type="entry name" value="Ald_DH_N"/>
</dbReference>
<evidence type="ECO:0000256" key="1">
    <source>
        <dbReference type="ARBA" id="ARBA00009986"/>
    </source>
</evidence>
<dbReference type="GO" id="GO:0036243">
    <property type="term" value="F:succinate-semialdehyde dehydrogenase (NADP+) activity"/>
    <property type="evidence" value="ECO:0007669"/>
    <property type="project" value="UniProtKB-EC"/>
</dbReference>
<organism evidence="8 9">
    <name type="scientific">Rhizobium gallicum bv. gallicum R602sp</name>
    <dbReference type="NCBI Taxonomy" id="1041138"/>
    <lineage>
        <taxon>Bacteria</taxon>
        <taxon>Pseudomonadati</taxon>
        <taxon>Pseudomonadota</taxon>
        <taxon>Alphaproteobacteria</taxon>
        <taxon>Hyphomicrobiales</taxon>
        <taxon>Rhizobiaceae</taxon>
        <taxon>Rhizobium/Agrobacterium group</taxon>
        <taxon>Rhizobium</taxon>
    </lineage>
</organism>
<keyword evidence="4" id="KW-0558">Oxidation</keyword>
<dbReference type="Proteomes" id="UP000031368">
    <property type="component" value="Chromosome"/>
</dbReference>
<dbReference type="InterPro" id="IPR050740">
    <property type="entry name" value="Aldehyde_DH_Superfamily"/>
</dbReference>
<dbReference type="Pfam" id="PF00171">
    <property type="entry name" value="Aldedh"/>
    <property type="match status" value="1"/>
</dbReference>
<evidence type="ECO:0000256" key="4">
    <source>
        <dbReference type="ARBA" id="ARBA00023097"/>
    </source>
</evidence>
<dbReference type="PANTHER" id="PTHR43353:SF5">
    <property type="entry name" value="SUCCINATE-SEMIALDEHYDE DEHYDROGENASE, MITOCHONDRIAL"/>
    <property type="match status" value="1"/>
</dbReference>
<protein>
    <submittedName>
        <fullName evidence="8">Succinate-semialdehyde dehydrogenase (NADP(+)) 2</fullName>
        <ecNumber evidence="8">1.2.1.79</ecNumber>
    </submittedName>
</protein>
<accession>A0A0B4X0G5</accession>
<dbReference type="SUPFAM" id="SSF53720">
    <property type="entry name" value="ALDH-like"/>
    <property type="match status" value="1"/>
</dbReference>
<sequence>MNPTPAQESIPFSSDVTKAVRDAPTQLFIGGQWISAKGGRTFEVIDPSTAGVIATVSNGDIADGISAVDAAERASADWKATSPRRRSDVLMKCFHLMLEQAEWLAQLITVENGKALADARSEIAYAAEFFRWYAEEAVRAPGEFGSAPSGANQIIVSHEPIGIAVLVTPWNFPAAMATRKMAPALAAGCTCILKPAAETPLTALAIGEIMQRAGVPAGVVNIVTTRNAGPVVSAMLHDKRVRKLSFTGSTGVGRALLREASDQVVSCSMELGGNAPFIVFDDADLETAVAGAMVAKMRNGGEACTAANRFYVQKGILADFTRRFAEEMAALEVGPGLAPNTQLGPLITEAAVTKVERLVNDAVAKGARLVTGGSRLNREGFYYPPTVLADVSADAEILGEEIFGPVAPVIVFETEDEVVHMANDTEYGLVSYVFSGELKRALAVAGRLESGMVGINRGVVSDAAAPFGGMKQSGLGREGSHHGMLEYLETKYIAASW</sequence>
<dbReference type="InterPro" id="IPR016163">
    <property type="entry name" value="Ald_DH_C"/>
</dbReference>
<evidence type="ECO:0000313" key="9">
    <source>
        <dbReference type="Proteomes" id="UP000031368"/>
    </source>
</evidence>
<evidence type="ECO:0000256" key="3">
    <source>
        <dbReference type="ARBA" id="ARBA00023002"/>
    </source>
</evidence>
<evidence type="ECO:0000256" key="6">
    <source>
        <dbReference type="RuleBase" id="RU003345"/>
    </source>
</evidence>
<name>A0A0B4X0G5_9HYPH</name>
<feature type="active site" evidence="5">
    <location>
        <position position="270"/>
    </location>
</feature>
<dbReference type="PANTHER" id="PTHR43353">
    <property type="entry name" value="SUCCINATE-SEMIALDEHYDE DEHYDROGENASE, MITOCHONDRIAL"/>
    <property type="match status" value="1"/>
</dbReference>
<dbReference type="InterPro" id="IPR029510">
    <property type="entry name" value="Ald_DH_CS_GLU"/>
</dbReference>